<organism evidence="1 2">
    <name type="scientific">Thalassospira xiamenensis</name>
    <dbReference type="NCBI Taxonomy" id="220697"/>
    <lineage>
        <taxon>Bacteria</taxon>
        <taxon>Pseudomonadati</taxon>
        <taxon>Pseudomonadota</taxon>
        <taxon>Alphaproteobacteria</taxon>
        <taxon>Rhodospirillales</taxon>
        <taxon>Thalassospiraceae</taxon>
        <taxon>Thalassospira</taxon>
    </lineage>
</organism>
<evidence type="ECO:0000313" key="2">
    <source>
        <dbReference type="Proteomes" id="UP000219068"/>
    </source>
</evidence>
<feature type="non-terminal residue" evidence="1">
    <location>
        <position position="208"/>
    </location>
</feature>
<dbReference type="AlphaFoldDB" id="A0A285TXX2"/>
<gene>
    <name evidence="1" type="ORF">SAMN05428964_1111</name>
</gene>
<accession>A0A285TXX2</accession>
<dbReference type="EMBL" id="OBMM01000011">
    <property type="protein sequence ID" value="SOC30895.1"/>
    <property type="molecule type" value="Genomic_DNA"/>
</dbReference>
<sequence length="208" mass="23388">MERVEQGNSTDIPSAAAILALTARLHDLQDSRLDVQTTHFAVPEPDESAHRRFAITDVILRHLSEQLRGGRDTSIPTKHFFEEVATEIPDATIDEVRFCIRFLDAPREVKYGFVNASAGLQERSVKATTRLLKYSSSQDAAKLTRYGKSYLRMLKSTDTWLFENRQVAKIGDALSGNLFEHVIPLCEESVIVLREMISSIIQAQEVPS</sequence>
<reference evidence="1 2" key="1">
    <citation type="submission" date="2017-08" db="EMBL/GenBank/DDBJ databases">
        <authorList>
            <person name="de Groot N.N."/>
        </authorList>
    </citation>
    <scope>NUCLEOTIDE SEQUENCE [LARGE SCALE GENOMIC DNA]</scope>
    <source>
        <strain evidence="1 2">USBA 78</strain>
    </source>
</reference>
<name>A0A285TXX2_9PROT</name>
<evidence type="ECO:0000313" key="1">
    <source>
        <dbReference type="EMBL" id="SOC30895.1"/>
    </source>
</evidence>
<proteinExistence type="predicted"/>
<protein>
    <submittedName>
        <fullName evidence="1">Uncharacterized protein</fullName>
    </submittedName>
</protein>
<dbReference type="Proteomes" id="UP000219068">
    <property type="component" value="Unassembled WGS sequence"/>
</dbReference>